<feature type="transmembrane region" description="Helical" evidence="8">
    <location>
        <begin position="58"/>
        <end position="84"/>
    </location>
</feature>
<feature type="transmembrane region" description="Helical" evidence="8">
    <location>
        <begin position="287"/>
        <end position="308"/>
    </location>
</feature>
<dbReference type="EMBL" id="BAAAPN010000056">
    <property type="protein sequence ID" value="GAA1765110.1"/>
    <property type="molecule type" value="Genomic_DNA"/>
</dbReference>
<keyword evidence="5 8" id="KW-1133">Transmembrane helix</keyword>
<dbReference type="PANTHER" id="PTHR23028">
    <property type="entry name" value="ACETYLTRANSFERASE"/>
    <property type="match status" value="1"/>
</dbReference>
<feature type="transmembrane region" description="Helical" evidence="8">
    <location>
        <begin position="234"/>
        <end position="254"/>
    </location>
</feature>
<comment type="subcellular location">
    <subcellularLocation>
        <location evidence="1">Cell membrane</location>
        <topology evidence="1">Multi-pass membrane protein</topology>
    </subcellularLocation>
</comment>
<evidence type="ECO:0000313" key="11">
    <source>
        <dbReference type="Proteomes" id="UP001501475"/>
    </source>
</evidence>
<protein>
    <submittedName>
        <fullName evidence="10">Acyltransferase family protein</fullName>
    </submittedName>
</protein>
<feature type="transmembrane region" description="Helical" evidence="8">
    <location>
        <begin position="409"/>
        <end position="429"/>
    </location>
</feature>
<organism evidence="10 11">
    <name type="scientific">Nostocoides vanveenii</name>
    <dbReference type="NCBI Taxonomy" id="330835"/>
    <lineage>
        <taxon>Bacteria</taxon>
        <taxon>Bacillati</taxon>
        <taxon>Actinomycetota</taxon>
        <taxon>Actinomycetes</taxon>
        <taxon>Micrococcales</taxon>
        <taxon>Intrasporangiaceae</taxon>
        <taxon>Nostocoides</taxon>
    </lineage>
</organism>
<keyword evidence="4 8" id="KW-0812">Transmembrane</keyword>
<dbReference type="Pfam" id="PF01757">
    <property type="entry name" value="Acyl_transf_3"/>
    <property type="match status" value="1"/>
</dbReference>
<sequence>MSQVIVTPSSASAVATVQAPAATSAVVPSRAASAARLAGLDGLRTIAIAAVVIFHLNPAWLPGGFLGVDIFFVVSGFLITTLLVREQARTGTVDFAGFWGRRARRLLPALLLCLPLSIVLAQLVQTDLLVGIGREVLGALTFSYNWVQIAAGADYFASTTPQLFTNLWSLAVEEQFYLGWPLTTWLLLRHVPSVRARIAVPLTLGAASALWMGVHFDPDLGATRVYYGTDTHVVGLMLGAALAFWFAGPGRATLAGPRWAAIRRPGTLAAGAVLAGLMWWLDESRSFTFRGGLALATLATVVLVASAVSGGRFSQALDLPATRWVGERSYGIYLWHWPVILIVNADNPSVPGAPGFLWSRAWCVVVTLALADLSYRFVESPIRRLGWRGAWSRLGTVTIGRGTSVQRGVAAAAAAAVLATLAIVATAPAQTSTQRLIEAQEKAATRTPSTAASPRIVLDAGFTMPKGSQIDAYGDSMMVGSVPALRYYFPGIRIDAKSNRRWSAGLAAIMASGHDIRRGVILSFGTNAGVDETDLRAILNRLGPKRMVVLVNIHLNMARTARDNATLARVAGDYANVIVADWNGALARATGALQPDGIHPSMTGQHVYAATIRQAFADLSERHTGKAVKLKKLPIP</sequence>
<dbReference type="Gene3D" id="3.40.50.1110">
    <property type="entry name" value="SGNH hydrolase"/>
    <property type="match status" value="1"/>
</dbReference>
<keyword evidence="6 8" id="KW-0472">Membrane</keyword>
<name>A0ABN2KST3_9MICO</name>
<dbReference type="GO" id="GO:0016746">
    <property type="term" value="F:acyltransferase activity"/>
    <property type="evidence" value="ECO:0007669"/>
    <property type="project" value="UniProtKB-KW"/>
</dbReference>
<feature type="transmembrane region" description="Helical" evidence="8">
    <location>
        <begin position="266"/>
        <end position="281"/>
    </location>
</feature>
<keyword evidence="7 10" id="KW-0012">Acyltransferase</keyword>
<reference evidence="10 11" key="1">
    <citation type="journal article" date="2019" name="Int. J. Syst. Evol. Microbiol.">
        <title>The Global Catalogue of Microorganisms (GCM) 10K type strain sequencing project: providing services to taxonomists for standard genome sequencing and annotation.</title>
        <authorList>
            <consortium name="The Broad Institute Genomics Platform"/>
            <consortium name="The Broad Institute Genome Sequencing Center for Infectious Disease"/>
            <person name="Wu L."/>
            <person name="Ma J."/>
        </authorList>
    </citation>
    <scope>NUCLEOTIDE SEQUENCE [LARGE SCALE GENOMIC DNA]</scope>
    <source>
        <strain evidence="10 11">JCM 15591</strain>
    </source>
</reference>
<dbReference type="InterPro" id="IPR050879">
    <property type="entry name" value="Acyltransferase_3"/>
</dbReference>
<keyword evidence="2" id="KW-1003">Cell membrane</keyword>
<evidence type="ECO:0000256" key="3">
    <source>
        <dbReference type="ARBA" id="ARBA00022679"/>
    </source>
</evidence>
<dbReference type="InterPro" id="IPR036514">
    <property type="entry name" value="SGNH_hydro_sf"/>
</dbReference>
<dbReference type="PANTHER" id="PTHR23028:SF53">
    <property type="entry name" value="ACYL_TRANSF_3 DOMAIN-CONTAINING PROTEIN"/>
    <property type="match status" value="1"/>
</dbReference>
<evidence type="ECO:0000256" key="7">
    <source>
        <dbReference type="ARBA" id="ARBA00023315"/>
    </source>
</evidence>
<evidence type="ECO:0000256" key="5">
    <source>
        <dbReference type="ARBA" id="ARBA00022989"/>
    </source>
</evidence>
<accession>A0ABN2KST3</accession>
<comment type="caution">
    <text evidence="10">The sequence shown here is derived from an EMBL/GenBank/DDBJ whole genome shotgun (WGS) entry which is preliminary data.</text>
</comment>
<evidence type="ECO:0000256" key="4">
    <source>
        <dbReference type="ARBA" id="ARBA00022692"/>
    </source>
</evidence>
<feature type="transmembrane region" description="Helical" evidence="8">
    <location>
        <begin position="105"/>
        <end position="124"/>
    </location>
</feature>
<feature type="domain" description="Acyltransferase 3" evidence="9">
    <location>
        <begin position="38"/>
        <end position="374"/>
    </location>
</feature>
<keyword evidence="3" id="KW-0808">Transferase</keyword>
<evidence type="ECO:0000256" key="2">
    <source>
        <dbReference type="ARBA" id="ARBA00022475"/>
    </source>
</evidence>
<proteinExistence type="predicted"/>
<evidence type="ECO:0000256" key="8">
    <source>
        <dbReference type="SAM" id="Phobius"/>
    </source>
</evidence>
<keyword evidence="11" id="KW-1185">Reference proteome</keyword>
<evidence type="ECO:0000259" key="9">
    <source>
        <dbReference type="Pfam" id="PF01757"/>
    </source>
</evidence>
<gene>
    <name evidence="10" type="ORF">GCM10009810_25060</name>
</gene>
<dbReference type="RefSeq" id="WP_344066870.1">
    <property type="nucleotide sequence ID" value="NZ_BAAAPN010000056.1"/>
</dbReference>
<dbReference type="InterPro" id="IPR002656">
    <property type="entry name" value="Acyl_transf_3_dom"/>
</dbReference>
<evidence type="ECO:0000313" key="10">
    <source>
        <dbReference type="EMBL" id="GAA1765110.1"/>
    </source>
</evidence>
<dbReference type="Proteomes" id="UP001501475">
    <property type="component" value="Unassembled WGS sequence"/>
</dbReference>
<evidence type="ECO:0000256" key="1">
    <source>
        <dbReference type="ARBA" id="ARBA00004651"/>
    </source>
</evidence>
<dbReference type="SUPFAM" id="SSF52266">
    <property type="entry name" value="SGNH hydrolase"/>
    <property type="match status" value="1"/>
</dbReference>
<evidence type="ECO:0000256" key="6">
    <source>
        <dbReference type="ARBA" id="ARBA00023136"/>
    </source>
</evidence>